<dbReference type="GO" id="GO:0003700">
    <property type="term" value="F:DNA-binding transcription factor activity"/>
    <property type="evidence" value="ECO:0007669"/>
    <property type="project" value="InterPro"/>
</dbReference>
<dbReference type="SUPFAM" id="SSF55785">
    <property type="entry name" value="PYP-like sensor domain (PAS domain)"/>
    <property type="match status" value="1"/>
</dbReference>
<evidence type="ECO:0000256" key="1">
    <source>
        <dbReference type="ARBA" id="ARBA00023015"/>
    </source>
</evidence>
<dbReference type="InterPro" id="IPR013656">
    <property type="entry name" value="PAS_4"/>
</dbReference>
<dbReference type="GO" id="GO:0043565">
    <property type="term" value="F:sequence-specific DNA binding"/>
    <property type="evidence" value="ECO:0007669"/>
    <property type="project" value="InterPro"/>
</dbReference>
<dbReference type="PROSITE" id="PS01124">
    <property type="entry name" value="HTH_ARAC_FAMILY_2"/>
    <property type="match status" value="1"/>
</dbReference>
<dbReference type="PANTHER" id="PTHR46796:SF13">
    <property type="entry name" value="HTH-TYPE TRANSCRIPTIONAL ACTIVATOR RHAS"/>
    <property type="match status" value="1"/>
</dbReference>
<dbReference type="PRINTS" id="PR00032">
    <property type="entry name" value="HTHARAC"/>
</dbReference>
<dbReference type="InterPro" id="IPR035965">
    <property type="entry name" value="PAS-like_dom_sf"/>
</dbReference>
<dbReference type="Gene3D" id="1.10.10.60">
    <property type="entry name" value="Homeodomain-like"/>
    <property type="match status" value="1"/>
</dbReference>
<evidence type="ECO:0000313" key="6">
    <source>
        <dbReference type="Proteomes" id="UP000319980"/>
    </source>
</evidence>
<dbReference type="Proteomes" id="UP000319980">
    <property type="component" value="Unassembled WGS sequence"/>
</dbReference>
<name>A0A5C5U7I2_9GAMM</name>
<organism evidence="5 6">
    <name type="scientific">Luteimonas marina</name>
    <dbReference type="NCBI Taxonomy" id="488485"/>
    <lineage>
        <taxon>Bacteria</taxon>
        <taxon>Pseudomonadati</taxon>
        <taxon>Pseudomonadota</taxon>
        <taxon>Gammaproteobacteria</taxon>
        <taxon>Lysobacterales</taxon>
        <taxon>Lysobacteraceae</taxon>
        <taxon>Luteimonas</taxon>
    </lineage>
</organism>
<keyword evidence="2" id="KW-0238">DNA-binding</keyword>
<dbReference type="InterPro" id="IPR018062">
    <property type="entry name" value="HTH_AraC-typ_CS"/>
</dbReference>
<reference evidence="5 6" key="1">
    <citation type="journal article" date="2008" name="Int. J. Syst. Evol. Microbiol.">
        <title>Luteimonas marina sp. nov., isolated from seawater.</title>
        <authorList>
            <person name="Baik K.S."/>
            <person name="Park S.C."/>
            <person name="Kim M.S."/>
            <person name="Kim E.M."/>
            <person name="Park C."/>
            <person name="Chun J."/>
            <person name="Seong C.N."/>
        </authorList>
    </citation>
    <scope>NUCLEOTIDE SEQUENCE [LARGE SCALE GENOMIC DNA]</scope>
    <source>
        <strain evidence="5 6">FR1330</strain>
    </source>
</reference>
<dbReference type="OrthoDB" id="6146868at2"/>
<keyword evidence="6" id="KW-1185">Reference proteome</keyword>
<dbReference type="Pfam" id="PF08448">
    <property type="entry name" value="PAS_4"/>
    <property type="match status" value="1"/>
</dbReference>
<sequence length="238" mass="26378">MKPALPALDATEVEALFDAIPEVLFFIKDREGRYTHVNATMLRRLGLRSRRDIIGKRASDVYPGGLAANYGLQDQQVLAGAVIDNLLELHLFSDQEPGWCLTCKRPLRVDGQVAGLVGISRDLAGREGLQADYGSLREALVHMNRHYAGNVRIQDLRAITGFSESKLERTFHKVFQLSPLQLLTRIRIQAAMHRLQGPGSIAGIAQACGFSDQSAFTRRFVALVGMTPGEYRRLRAGH</sequence>
<accession>A0A5C5U7I2</accession>
<dbReference type="RefSeq" id="WP_146385691.1">
    <property type="nucleotide sequence ID" value="NZ_VOHK01000002.1"/>
</dbReference>
<dbReference type="AlphaFoldDB" id="A0A5C5U7I2"/>
<dbReference type="InterPro" id="IPR009057">
    <property type="entry name" value="Homeodomain-like_sf"/>
</dbReference>
<gene>
    <name evidence="5" type="ORF">FQY83_05010</name>
</gene>
<proteinExistence type="predicted"/>
<evidence type="ECO:0000259" key="4">
    <source>
        <dbReference type="PROSITE" id="PS01124"/>
    </source>
</evidence>
<dbReference type="Pfam" id="PF12833">
    <property type="entry name" value="HTH_18"/>
    <property type="match status" value="1"/>
</dbReference>
<dbReference type="PANTHER" id="PTHR46796">
    <property type="entry name" value="HTH-TYPE TRANSCRIPTIONAL ACTIVATOR RHAS-RELATED"/>
    <property type="match status" value="1"/>
</dbReference>
<evidence type="ECO:0000256" key="3">
    <source>
        <dbReference type="ARBA" id="ARBA00023163"/>
    </source>
</evidence>
<dbReference type="PROSITE" id="PS00041">
    <property type="entry name" value="HTH_ARAC_FAMILY_1"/>
    <property type="match status" value="1"/>
</dbReference>
<dbReference type="Gene3D" id="3.30.450.20">
    <property type="entry name" value="PAS domain"/>
    <property type="match status" value="1"/>
</dbReference>
<dbReference type="SMART" id="SM00342">
    <property type="entry name" value="HTH_ARAC"/>
    <property type="match status" value="1"/>
</dbReference>
<protein>
    <submittedName>
        <fullName evidence="5">AraC family transcriptional regulator</fullName>
    </submittedName>
</protein>
<evidence type="ECO:0000256" key="2">
    <source>
        <dbReference type="ARBA" id="ARBA00023125"/>
    </source>
</evidence>
<comment type="caution">
    <text evidence="5">The sequence shown here is derived from an EMBL/GenBank/DDBJ whole genome shotgun (WGS) entry which is preliminary data.</text>
</comment>
<feature type="domain" description="HTH araC/xylS-type" evidence="4">
    <location>
        <begin position="137"/>
        <end position="234"/>
    </location>
</feature>
<keyword evidence="1" id="KW-0805">Transcription regulation</keyword>
<dbReference type="InterPro" id="IPR018060">
    <property type="entry name" value="HTH_AraC"/>
</dbReference>
<dbReference type="SUPFAM" id="SSF46689">
    <property type="entry name" value="Homeodomain-like"/>
    <property type="match status" value="2"/>
</dbReference>
<keyword evidence="3" id="KW-0804">Transcription</keyword>
<dbReference type="InterPro" id="IPR050204">
    <property type="entry name" value="AraC_XylS_family_regulators"/>
</dbReference>
<evidence type="ECO:0000313" key="5">
    <source>
        <dbReference type="EMBL" id="TWT22391.1"/>
    </source>
</evidence>
<dbReference type="InterPro" id="IPR020449">
    <property type="entry name" value="Tscrpt_reg_AraC-type_HTH"/>
</dbReference>
<dbReference type="EMBL" id="VOHK01000002">
    <property type="protein sequence ID" value="TWT22391.1"/>
    <property type="molecule type" value="Genomic_DNA"/>
</dbReference>